<feature type="region of interest" description="Disordered" evidence="7">
    <location>
        <begin position="1807"/>
        <end position="1828"/>
    </location>
</feature>
<keyword evidence="6" id="KW-0449">Lipoprotein</keyword>
<dbReference type="PANTHER" id="PTHR23055">
    <property type="entry name" value="CALCIUM BINDING PROTEINS"/>
    <property type="match status" value="1"/>
</dbReference>
<feature type="region of interest" description="Disordered" evidence="7">
    <location>
        <begin position="1"/>
        <end position="38"/>
    </location>
</feature>
<evidence type="ECO:0000256" key="6">
    <source>
        <dbReference type="ARBA" id="ARBA00023288"/>
    </source>
</evidence>
<evidence type="ECO:0000313" key="9">
    <source>
        <dbReference type="EMBL" id="CAK7937199.1"/>
    </source>
</evidence>
<dbReference type="InterPro" id="IPR018247">
    <property type="entry name" value="EF_Hand_1_Ca_BS"/>
</dbReference>
<feature type="compositionally biased region" description="Polar residues" evidence="7">
    <location>
        <begin position="1595"/>
        <end position="1615"/>
    </location>
</feature>
<evidence type="ECO:0000256" key="2">
    <source>
        <dbReference type="ARBA" id="ARBA00022707"/>
    </source>
</evidence>
<feature type="region of interest" description="Disordered" evidence="7">
    <location>
        <begin position="1201"/>
        <end position="1220"/>
    </location>
</feature>
<evidence type="ECO:0000256" key="3">
    <source>
        <dbReference type="ARBA" id="ARBA00022723"/>
    </source>
</evidence>
<dbReference type="Proteomes" id="UP001162060">
    <property type="component" value="Unassembled WGS sequence"/>
</dbReference>
<feature type="domain" description="EF-hand" evidence="8">
    <location>
        <begin position="1488"/>
        <end position="1523"/>
    </location>
</feature>
<reference evidence="9" key="1">
    <citation type="submission" date="2024-01" db="EMBL/GenBank/DDBJ databases">
        <authorList>
            <person name="Webb A."/>
        </authorList>
    </citation>
    <scope>NUCLEOTIDE SEQUENCE</scope>
    <source>
        <strain evidence="9">Pm1</strain>
    </source>
</reference>
<dbReference type="SUPFAM" id="SSF47473">
    <property type="entry name" value="EF-hand"/>
    <property type="match status" value="2"/>
</dbReference>
<proteinExistence type="inferred from homology"/>
<evidence type="ECO:0000259" key="8">
    <source>
        <dbReference type="PROSITE" id="PS50222"/>
    </source>
</evidence>
<feature type="compositionally biased region" description="Polar residues" evidence="7">
    <location>
        <begin position="23"/>
        <end position="36"/>
    </location>
</feature>
<evidence type="ECO:0000256" key="7">
    <source>
        <dbReference type="SAM" id="MobiDB-lite"/>
    </source>
</evidence>
<feature type="region of interest" description="Disordered" evidence="7">
    <location>
        <begin position="1595"/>
        <end position="1622"/>
    </location>
</feature>
<feature type="compositionally biased region" description="Low complexity" evidence="7">
    <location>
        <begin position="1027"/>
        <end position="1039"/>
    </location>
</feature>
<evidence type="ECO:0000256" key="5">
    <source>
        <dbReference type="ARBA" id="ARBA00022837"/>
    </source>
</evidence>
<feature type="domain" description="EF-hand" evidence="8">
    <location>
        <begin position="813"/>
        <end position="848"/>
    </location>
</feature>
<feature type="domain" description="EF-hand" evidence="8">
    <location>
        <begin position="777"/>
        <end position="812"/>
    </location>
</feature>
<keyword evidence="5" id="KW-0106">Calcium</keyword>
<feature type="region of interest" description="Disordered" evidence="7">
    <location>
        <begin position="487"/>
        <end position="527"/>
    </location>
</feature>
<dbReference type="InterPro" id="IPR028846">
    <property type="entry name" value="Recoverin"/>
</dbReference>
<dbReference type="PROSITE" id="PS00018">
    <property type="entry name" value="EF_HAND_1"/>
    <property type="match status" value="1"/>
</dbReference>
<dbReference type="InterPro" id="IPR002048">
    <property type="entry name" value="EF_hand_dom"/>
</dbReference>
<dbReference type="Gene3D" id="1.10.238.10">
    <property type="entry name" value="EF-hand"/>
    <property type="match status" value="4"/>
</dbReference>
<dbReference type="PANTHER" id="PTHR23055:SF178">
    <property type="entry name" value="NEUROCALCIN HOMOLOG"/>
    <property type="match status" value="1"/>
</dbReference>
<name>A0AAV1UVM4_9STRA</name>
<organism evidence="9 10">
    <name type="scientific">Peronospora matthiolae</name>
    <dbReference type="NCBI Taxonomy" id="2874970"/>
    <lineage>
        <taxon>Eukaryota</taxon>
        <taxon>Sar</taxon>
        <taxon>Stramenopiles</taxon>
        <taxon>Oomycota</taxon>
        <taxon>Peronosporomycetes</taxon>
        <taxon>Peronosporales</taxon>
        <taxon>Peronosporaceae</taxon>
        <taxon>Peronospora</taxon>
    </lineage>
</organism>
<sequence length="2127" mass="231900">MVTTAAHSARTRATHVADGALSPSHSTNETLTSTCPTRPKLPFLTRHQTECAWRVRNALIVAPLAPCCRSLESFSAAVNDRVAATSGSHKALELRALRDLIAATAATCEHAPLDEALARLFAALEPTHERTRWHDAAIGCLVLVPGDVKHKVEAAIDFSRRTSDGEETENDRRVTAASVRVALRSLLRSVVAVFDLESVERTTTDERRVCASIDSVDVEETVRCLWAAQSVQESDRLSFETHVWPWLEAKSGRNEDAAWLQLLDMTQWPECGTGALAIESELAEEEEEEGEEAAAAALSFRFSSVEGGVLTIGEQQAVDLYDLLAQSAFTRVAPETMYDTFIQHTGDGLLEEESFLEAIEELLSMTDKQYLMEESPFLESMLAIFRSFLPESCFTVDAFEVAAGFSLMAWGSKSDKLVSAFHYFDADSKECLNRQQLWRFLRSVLITLLHLSPPAEAVLRYGSLAELVDKGEDEIMAAIMEGFYGEEEHDERGSSEDGQEKEGSSSVVNESAENSVDGPVGGSRERMSSETHHGLYAFEDFGLWYNGGGYKAMSWLELLDLRKWVFVSPLFALEGLDTRSVDPVVASNNYYTANNIQADVDGEVGVSKPYFTFADVIDEENDEGEALSAKKDVSAASAELSSTSVLSNNSSVPATLPAICLKNEVVLEFDLPFDTDNDAVTELPLMSLSYDNGDLIQFFELQRVLKLNRVQLYQVYDAFEPYMEEPHSTCIEKRTFDKCVEKLLPVDLAPSVAAAFVANSNARVLPRGVGRGKEVKMAADTLSRLFFAFNRSGTGKIDLVEFVAAFTIFCAGSKSEKLAFAYRLFDADGDGCLTRREMWKYLRSFLTMLLALGNGSELSAEAIASVADTTAIEIADCIFKDTDKTLSTRRSILTMQNDGQRHSLDVPTPADSASNRIQLRHRGQGRYEHRGSFPGDTNLHLVGAASRTSGAGAGSAFIRGGVVSFEEFAVWYSKHGYTIIAWIELLDTKKWPEVPRSVSDAILRYISRQQHALENATRMGSEGTGSGSSNDTVSSNESSNRIHESLVPNIPDSNMTLLDTSAFRTTDRYAVEAGMDAVSGIANLITSPTASTTAAKDLSSVALQFKMTSFDNTTLRIRLKDVAIVYTISERMNLSRMACGELVHLLKKHAQNRSLTKLGYLRAMRHLVPRDELSDEDQEFLSFHLLRIFTLFERESVLQGSGSAGDGNTGERENQSGAFANGVGTSTKSVEIVHLVAGMCVFCGTTKSAKLSVLFKLFASHGIGHVSRRRLFEMLKSILVVLFAFSSYDAARGSSNYAGSARSCSDNSVAERAAGVVISKLFSEATCKRPDIISLAEFAAWYAAGGYMDCPWLELLDLSKWPAKEAFEASKREKPLLCAFDMLEEGSILHFTESDISTYLFMLRSTKLSELNVSKVYDALLAYATPSAEEALKMSKAVGTQSRRGQMYSYAAVEEDEGAYLVLTRANFYECVRSLVSKENMSEKAQQTSSKLLSRLFNVFDRKRCGRVNALELACGLSILGRGSKSQKLSLAFDFITKMRQQRHKTLASYAPAPYSASVGLGGFGVQSGATGGLGFGIESAHGSQFSMNIGSSGFPSTRDFTSAAQKKTRGGTTRQPPPPSIAEVNALPHSVLFIYLRSFLLALMALSDGTYRLGLEKIYVEADDFIEEAMGDLMTDVSSNGGTDGTVATGPSAYGSARSRARVTFEQFGEWYNTGGYQLISWVELLDGSKWQQQQDFQDPLMGSSAAGLASVYHSNRVAPLMGSRNRGPISTAASMVVEPLQPLHHSVKPATRRRQVRQSDIVSTPFVRGLPTPGPGPKLSSRESASATSLCSDGPVMVFAVAKDAAELQFFSEEISTLKLFLRQTQLHTATSWELRGAILKALGSPATNSGGKMLTRRSVFLRTLQTVCGRLHVTKPSSGLEDQVELLDDEAMEMLHSLLGVFVHEPAADDADGDIASDGVDDDEPEGFMDMGAAICGLLVVCKGSMFEKLQCCALLMNDGDGANAGKGGNEDGKVDCQMVKLKTIKSSLTCFLMAFYGISSSLSAEIARDSADLGADAVLQSFVESLPDDATSNFDRAVSLRAFSDWFSASGYPSHSWLELAELNHWPAAINVCGSNGLPDDLS</sequence>
<feature type="region of interest" description="Disordered" evidence="7">
    <location>
        <begin position="1016"/>
        <end position="1046"/>
    </location>
</feature>
<comment type="caution">
    <text evidence="9">The sequence shown here is derived from an EMBL/GenBank/DDBJ whole genome shotgun (WGS) entry which is preliminary data.</text>
</comment>
<keyword evidence="3" id="KW-0479">Metal-binding</keyword>
<keyword evidence="4" id="KW-0677">Repeat</keyword>
<gene>
    <name evidence="9" type="ORF">PM001_LOCUS22349</name>
</gene>
<comment type="similarity">
    <text evidence="1">Belongs to the recoverin family.</text>
</comment>
<dbReference type="InterPro" id="IPR011992">
    <property type="entry name" value="EF-hand-dom_pair"/>
</dbReference>
<dbReference type="PROSITE" id="PS50222">
    <property type="entry name" value="EF_HAND_2"/>
    <property type="match status" value="3"/>
</dbReference>
<dbReference type="EMBL" id="CAKLBY020000226">
    <property type="protein sequence ID" value="CAK7937199.1"/>
    <property type="molecule type" value="Genomic_DNA"/>
</dbReference>
<keyword evidence="2" id="KW-0519">Myristate</keyword>
<protein>
    <recommendedName>
        <fullName evidence="8">EF-hand domain-containing protein</fullName>
    </recommendedName>
</protein>
<accession>A0AAV1UVM4</accession>
<dbReference type="GO" id="GO:0005509">
    <property type="term" value="F:calcium ion binding"/>
    <property type="evidence" value="ECO:0007669"/>
    <property type="project" value="InterPro"/>
</dbReference>
<feature type="compositionally biased region" description="Basic and acidic residues" evidence="7">
    <location>
        <begin position="490"/>
        <end position="503"/>
    </location>
</feature>
<evidence type="ECO:0000256" key="1">
    <source>
        <dbReference type="ARBA" id="ARBA00006049"/>
    </source>
</evidence>
<feature type="compositionally biased region" description="Low complexity" evidence="7">
    <location>
        <begin position="504"/>
        <end position="516"/>
    </location>
</feature>
<evidence type="ECO:0000313" key="10">
    <source>
        <dbReference type="Proteomes" id="UP001162060"/>
    </source>
</evidence>
<evidence type="ECO:0000256" key="4">
    <source>
        <dbReference type="ARBA" id="ARBA00022737"/>
    </source>
</evidence>